<evidence type="ECO:0000256" key="1">
    <source>
        <dbReference type="SAM" id="MobiDB-lite"/>
    </source>
</evidence>
<dbReference type="Proteomes" id="UP001642260">
    <property type="component" value="Unassembled WGS sequence"/>
</dbReference>
<gene>
    <name evidence="2" type="ORF">ERUC_LOCUS45301</name>
</gene>
<feature type="compositionally biased region" description="Low complexity" evidence="1">
    <location>
        <begin position="21"/>
        <end position="33"/>
    </location>
</feature>
<dbReference type="EMBL" id="CAKOAT010999224">
    <property type="protein sequence ID" value="CAH8392818.1"/>
    <property type="molecule type" value="Genomic_DNA"/>
</dbReference>
<evidence type="ECO:0000313" key="3">
    <source>
        <dbReference type="Proteomes" id="UP001642260"/>
    </source>
</evidence>
<comment type="caution">
    <text evidence="2">The sequence shown here is derived from an EMBL/GenBank/DDBJ whole genome shotgun (WGS) entry which is preliminary data.</text>
</comment>
<organism evidence="2 3">
    <name type="scientific">Eruca vesicaria subsp. sativa</name>
    <name type="common">Garden rocket</name>
    <name type="synonym">Eruca sativa</name>
    <dbReference type="NCBI Taxonomy" id="29727"/>
    <lineage>
        <taxon>Eukaryota</taxon>
        <taxon>Viridiplantae</taxon>
        <taxon>Streptophyta</taxon>
        <taxon>Embryophyta</taxon>
        <taxon>Tracheophyta</taxon>
        <taxon>Spermatophyta</taxon>
        <taxon>Magnoliopsida</taxon>
        <taxon>eudicotyledons</taxon>
        <taxon>Gunneridae</taxon>
        <taxon>Pentapetalae</taxon>
        <taxon>rosids</taxon>
        <taxon>malvids</taxon>
        <taxon>Brassicales</taxon>
        <taxon>Brassicaceae</taxon>
        <taxon>Brassiceae</taxon>
        <taxon>Eruca</taxon>
    </lineage>
</organism>
<name>A0ABC8MAC2_ERUVS</name>
<reference evidence="2 3" key="1">
    <citation type="submission" date="2022-03" db="EMBL/GenBank/DDBJ databases">
        <authorList>
            <person name="Macdonald S."/>
            <person name="Ahmed S."/>
            <person name="Newling K."/>
        </authorList>
    </citation>
    <scope>NUCLEOTIDE SEQUENCE [LARGE SCALE GENOMIC DNA]</scope>
</reference>
<sequence length="236" mass="24658">MNENQQSHSDLESQTLSPLPAVGSAAPHHGSASPPSPVANLSPPTVTAPQSPVPVDPSGSLVAAVAPSQDSVPDPLAWLPVVSVSVVPLPSLGCFHRYPGDEVDLGSSVALARYQIPLTLRPGGEEHMEDGVIGCVLNFPDAVVLTRCRVAHIVGALWSKSSLDDDWDYEADVIGGTFQNGGTVKVGSGGAVYCRNLKPVEAPDGCIVAIPIGGKVICYDDIKQIDTSYPVYEEEL</sequence>
<accession>A0ABC8MAC2</accession>
<protein>
    <submittedName>
        <fullName evidence="2">Uncharacterized protein</fullName>
    </submittedName>
</protein>
<keyword evidence="3" id="KW-1185">Reference proteome</keyword>
<proteinExistence type="predicted"/>
<dbReference type="AlphaFoldDB" id="A0ABC8MAC2"/>
<feature type="region of interest" description="Disordered" evidence="1">
    <location>
        <begin position="1"/>
        <end position="58"/>
    </location>
</feature>
<feature type="compositionally biased region" description="Polar residues" evidence="1">
    <location>
        <begin position="1"/>
        <end position="17"/>
    </location>
</feature>
<evidence type="ECO:0000313" key="2">
    <source>
        <dbReference type="EMBL" id="CAH8392818.1"/>
    </source>
</evidence>